<accession>A0A9W9BMI1</accession>
<proteinExistence type="predicted"/>
<dbReference type="EMBL" id="JAPEUR010000191">
    <property type="protein sequence ID" value="KAJ4315972.1"/>
    <property type="molecule type" value="Genomic_DNA"/>
</dbReference>
<dbReference type="AlphaFoldDB" id="A0A9W9BMI1"/>
<evidence type="ECO:0000313" key="1">
    <source>
        <dbReference type="EMBL" id="KAJ4315972.1"/>
    </source>
</evidence>
<organism evidence="1 2">
    <name type="scientific">Fusarium piperis</name>
    <dbReference type="NCBI Taxonomy" id="1435070"/>
    <lineage>
        <taxon>Eukaryota</taxon>
        <taxon>Fungi</taxon>
        <taxon>Dikarya</taxon>
        <taxon>Ascomycota</taxon>
        <taxon>Pezizomycotina</taxon>
        <taxon>Sordariomycetes</taxon>
        <taxon>Hypocreomycetidae</taxon>
        <taxon>Hypocreales</taxon>
        <taxon>Nectriaceae</taxon>
        <taxon>Fusarium</taxon>
        <taxon>Fusarium solani species complex</taxon>
    </lineage>
</organism>
<gene>
    <name evidence="1" type="ORF">N0V84_008106</name>
</gene>
<comment type="caution">
    <text evidence="1">The sequence shown here is derived from an EMBL/GenBank/DDBJ whole genome shotgun (WGS) entry which is preliminary data.</text>
</comment>
<dbReference type="Proteomes" id="UP001140502">
    <property type="component" value="Unassembled WGS sequence"/>
</dbReference>
<evidence type="ECO:0000313" key="2">
    <source>
        <dbReference type="Proteomes" id="UP001140502"/>
    </source>
</evidence>
<reference evidence="1" key="1">
    <citation type="submission" date="2022-10" db="EMBL/GenBank/DDBJ databases">
        <title>Tapping the CABI collections for fungal endophytes: first genome assemblies for Collariella, Neodidymelliopsis, Ascochyta clinopodiicola, Didymella pomorum, Didymosphaeria variabile, Neocosmospora piperis and Neocucurbitaria cava.</title>
        <authorList>
            <person name="Hill R."/>
        </authorList>
    </citation>
    <scope>NUCLEOTIDE SEQUENCE</scope>
    <source>
        <strain evidence="1">IMI 366586</strain>
    </source>
</reference>
<name>A0A9W9BMI1_9HYPO</name>
<protein>
    <submittedName>
        <fullName evidence="1">Uncharacterized protein</fullName>
    </submittedName>
</protein>
<keyword evidence="2" id="KW-1185">Reference proteome</keyword>
<sequence>MLQSLCCLAARNGIKPARKAGLSEEKMDPSTDRSSYPFKIHPYDSWSYKVTDNDLAALHGALAGGVDLNQRWSKEKLVTDAPEPFGLCKSTILYFGAGTLRWECMCHYGLDADPNGSVSIPWDVSSDLKQRMRVKRAIRGISPPAKHPGWNQTPDDIWESQLRWFTGRDL</sequence>